<evidence type="ECO:0000313" key="5">
    <source>
        <dbReference type="EMBL" id="EMM94119.1"/>
    </source>
</evidence>
<keyword evidence="2" id="KW-0808">Transferase</keyword>
<organism evidence="5 6">
    <name type="scientific">Leptospira interrogans serovar Zanoni str. LT2156</name>
    <dbReference type="NCBI Taxonomy" id="1001601"/>
    <lineage>
        <taxon>Bacteria</taxon>
        <taxon>Pseudomonadati</taxon>
        <taxon>Spirochaetota</taxon>
        <taxon>Spirochaetia</taxon>
        <taxon>Leptospirales</taxon>
        <taxon>Leptospiraceae</taxon>
        <taxon>Leptospira</taxon>
    </lineage>
</organism>
<name>M6HGW6_LEPIR</name>
<dbReference type="Proteomes" id="UP000012089">
    <property type="component" value="Unassembled WGS sequence"/>
</dbReference>
<evidence type="ECO:0000313" key="6">
    <source>
        <dbReference type="Proteomes" id="UP000012089"/>
    </source>
</evidence>
<sequence length="92" mass="10650">MSEERIARYPVANRDESRLMVLDVNTGTISSEPSFKNVISYLKEGDLLVANHTKVSKRRVYLRSKTKARIHEAMFLEEKNHFGNVKLETLKN</sequence>
<dbReference type="PANTHER" id="PTHR30307">
    <property type="entry name" value="S-ADENOSYLMETHIONINE:TRNA RIBOSYLTRANSFERASE-ISOMERASE"/>
    <property type="match status" value="1"/>
</dbReference>
<proteinExistence type="predicted"/>
<dbReference type="InterPro" id="IPR042118">
    <property type="entry name" value="QueA_dom1"/>
</dbReference>
<dbReference type="SUPFAM" id="SSF111337">
    <property type="entry name" value="QueA-like"/>
    <property type="match status" value="1"/>
</dbReference>
<gene>
    <name evidence="5" type="ORF">LEP1GSC158_0112</name>
</gene>
<dbReference type="InterPro" id="IPR003699">
    <property type="entry name" value="QueA"/>
</dbReference>
<dbReference type="PANTHER" id="PTHR30307:SF0">
    <property type="entry name" value="S-ADENOSYLMETHIONINE:TRNA RIBOSYLTRANSFERASE-ISOMERASE"/>
    <property type="match status" value="1"/>
</dbReference>
<dbReference type="GO" id="GO:0051075">
    <property type="term" value="F:S-adenosylmethionine:tRNA ribosyltransferase-isomerase activity"/>
    <property type="evidence" value="ECO:0007669"/>
    <property type="project" value="TreeGrafter"/>
</dbReference>
<keyword evidence="1" id="KW-0963">Cytoplasm</keyword>
<evidence type="ECO:0000256" key="4">
    <source>
        <dbReference type="ARBA" id="ARBA00022785"/>
    </source>
</evidence>
<dbReference type="EMBL" id="AFMF02000037">
    <property type="protein sequence ID" value="EMM94119.1"/>
    <property type="molecule type" value="Genomic_DNA"/>
</dbReference>
<dbReference type="Pfam" id="PF02547">
    <property type="entry name" value="Queuosine_synth"/>
    <property type="match status" value="1"/>
</dbReference>
<reference evidence="5 6" key="1">
    <citation type="submission" date="2013-01" db="EMBL/GenBank/DDBJ databases">
        <authorList>
            <person name="Harkins D.M."/>
            <person name="Durkin A.S."/>
            <person name="Brinkac L.M."/>
            <person name="Haft D.H."/>
            <person name="Selengut J.D."/>
            <person name="Sanka R."/>
            <person name="DePew J."/>
            <person name="Purushe J."/>
            <person name="Tulsiani S.M."/>
            <person name="Graham G.C."/>
            <person name="Burns M.-A."/>
            <person name="Dohnt M.F."/>
            <person name="Smythe L.D."/>
            <person name="McKay D.B."/>
            <person name="Craig S.B."/>
            <person name="Vinetz J.M."/>
            <person name="Sutton G.G."/>
            <person name="Nierman W.C."/>
            <person name="Fouts D.E."/>
        </authorList>
    </citation>
    <scope>NUCLEOTIDE SEQUENCE [LARGE SCALE GENOMIC DNA]</scope>
    <source>
        <strain evidence="5 6">LT2156</strain>
    </source>
</reference>
<dbReference type="GO" id="GO:0008616">
    <property type="term" value="P:tRNA queuosine(34) biosynthetic process"/>
    <property type="evidence" value="ECO:0007669"/>
    <property type="project" value="UniProtKB-KW"/>
</dbReference>
<dbReference type="InterPro" id="IPR036100">
    <property type="entry name" value="QueA_sf"/>
</dbReference>
<evidence type="ECO:0000256" key="3">
    <source>
        <dbReference type="ARBA" id="ARBA00022691"/>
    </source>
</evidence>
<dbReference type="Gene3D" id="3.40.1780.10">
    <property type="entry name" value="QueA-like"/>
    <property type="match status" value="1"/>
</dbReference>
<evidence type="ECO:0000256" key="2">
    <source>
        <dbReference type="ARBA" id="ARBA00022679"/>
    </source>
</evidence>
<dbReference type="AlphaFoldDB" id="M6HGW6"/>
<keyword evidence="3" id="KW-0949">S-adenosyl-L-methionine</keyword>
<evidence type="ECO:0000256" key="1">
    <source>
        <dbReference type="ARBA" id="ARBA00022490"/>
    </source>
</evidence>
<keyword evidence="4" id="KW-0671">Queuosine biosynthesis</keyword>
<protein>
    <submittedName>
        <fullName evidence="5">Queuosine biosynthesis domain protein</fullName>
    </submittedName>
</protein>
<accession>M6HGW6</accession>
<comment type="caution">
    <text evidence="5">The sequence shown here is derived from an EMBL/GenBank/DDBJ whole genome shotgun (WGS) entry which is preliminary data.</text>
</comment>